<dbReference type="AlphaFoldDB" id="A0A4Y2MSA1"/>
<name>A0A4Y2MSA1_ARAVE</name>
<dbReference type="EMBL" id="BGPR01007649">
    <property type="protein sequence ID" value="GBN28496.1"/>
    <property type="molecule type" value="Genomic_DNA"/>
</dbReference>
<reference evidence="1 2" key="1">
    <citation type="journal article" date="2019" name="Sci. Rep.">
        <title>Orb-weaving spider Araneus ventricosus genome elucidates the spidroin gene catalogue.</title>
        <authorList>
            <person name="Kono N."/>
            <person name="Nakamura H."/>
            <person name="Ohtoshi R."/>
            <person name="Moran D.A.P."/>
            <person name="Shinohara A."/>
            <person name="Yoshida Y."/>
            <person name="Fujiwara M."/>
            <person name="Mori M."/>
            <person name="Tomita M."/>
            <person name="Arakawa K."/>
        </authorList>
    </citation>
    <scope>NUCLEOTIDE SEQUENCE [LARGE SCALE GENOMIC DNA]</scope>
</reference>
<evidence type="ECO:0000313" key="1">
    <source>
        <dbReference type="EMBL" id="GBN28496.1"/>
    </source>
</evidence>
<proteinExistence type="predicted"/>
<accession>A0A4Y2MSA1</accession>
<gene>
    <name evidence="1" type="ORF">AVEN_30848_1</name>
</gene>
<dbReference type="Proteomes" id="UP000499080">
    <property type="component" value="Unassembled WGS sequence"/>
</dbReference>
<comment type="caution">
    <text evidence="1">The sequence shown here is derived from an EMBL/GenBank/DDBJ whole genome shotgun (WGS) entry which is preliminary data.</text>
</comment>
<organism evidence="1 2">
    <name type="scientific">Araneus ventricosus</name>
    <name type="common">Orbweaver spider</name>
    <name type="synonym">Epeira ventricosa</name>
    <dbReference type="NCBI Taxonomy" id="182803"/>
    <lineage>
        <taxon>Eukaryota</taxon>
        <taxon>Metazoa</taxon>
        <taxon>Ecdysozoa</taxon>
        <taxon>Arthropoda</taxon>
        <taxon>Chelicerata</taxon>
        <taxon>Arachnida</taxon>
        <taxon>Araneae</taxon>
        <taxon>Araneomorphae</taxon>
        <taxon>Entelegynae</taxon>
        <taxon>Araneoidea</taxon>
        <taxon>Araneidae</taxon>
        <taxon>Araneus</taxon>
    </lineage>
</organism>
<sequence length="109" mass="11710">MFLEVGAEKEGPRNLLYLSLDIHDSSTPKPVVNVKNRSNIGVVWSGRLDIQLVPVCIALFGLPGHTCCGSKYVCEGGILRVLGSLRTLEKAGMGVIGSGRICVAWSVRE</sequence>
<evidence type="ECO:0000313" key="2">
    <source>
        <dbReference type="Proteomes" id="UP000499080"/>
    </source>
</evidence>
<protein>
    <submittedName>
        <fullName evidence="1">Uncharacterized protein</fullName>
    </submittedName>
</protein>
<keyword evidence="2" id="KW-1185">Reference proteome</keyword>